<dbReference type="AlphaFoldDB" id="S8BGJ5"/>
<keyword evidence="2" id="KW-1185">Reference proteome</keyword>
<accession>S8BGJ5</accession>
<dbReference type="Proteomes" id="UP000015100">
    <property type="component" value="Unassembled WGS sequence"/>
</dbReference>
<organism evidence="1 2">
    <name type="scientific">Dactylellina haptotyla (strain CBS 200.50)</name>
    <name type="common">Nematode-trapping fungus</name>
    <name type="synonym">Monacrosporium haptotylum</name>
    <dbReference type="NCBI Taxonomy" id="1284197"/>
    <lineage>
        <taxon>Eukaryota</taxon>
        <taxon>Fungi</taxon>
        <taxon>Dikarya</taxon>
        <taxon>Ascomycota</taxon>
        <taxon>Pezizomycotina</taxon>
        <taxon>Orbiliomycetes</taxon>
        <taxon>Orbiliales</taxon>
        <taxon>Orbiliaceae</taxon>
        <taxon>Dactylellina</taxon>
    </lineage>
</organism>
<reference evidence="2" key="2">
    <citation type="submission" date="2013-04" db="EMBL/GenBank/DDBJ databases">
        <title>Genomic mechanisms accounting for the adaptation to parasitism in nematode-trapping fungi.</title>
        <authorList>
            <person name="Ahren D.G."/>
        </authorList>
    </citation>
    <scope>NUCLEOTIDE SEQUENCE [LARGE SCALE GENOMIC DNA]</scope>
    <source>
        <strain evidence="2">CBS 200.50</strain>
    </source>
</reference>
<reference evidence="1 2" key="1">
    <citation type="journal article" date="2013" name="PLoS Genet.">
        <title>Genomic mechanisms accounting for the adaptation to parasitism in nematode-trapping fungi.</title>
        <authorList>
            <person name="Meerupati T."/>
            <person name="Andersson K.M."/>
            <person name="Friman E."/>
            <person name="Kumar D."/>
            <person name="Tunlid A."/>
            <person name="Ahren D."/>
        </authorList>
    </citation>
    <scope>NUCLEOTIDE SEQUENCE [LARGE SCALE GENOMIC DNA]</scope>
    <source>
        <strain evidence="1 2">CBS 200.50</strain>
    </source>
</reference>
<gene>
    <name evidence="1" type="ORF">H072_7880</name>
</gene>
<sequence length="270" mass="30938">MSEENRRFLGSIFEKDRRLDIIELLKYPPSVTELLISTDTFTFDAITPQFPAFPNRPPTFLELFLIGSAVRPDVPMQLTKLEIRASSVIFECDPFGYGNSILESRGWKLQNYPTVKQLLIKTGLFTHNDARDLIKLFPNIETFDLDLLPLICSPDYAPEIAAYEDLIKLKKLWVAHLPWPDDNNADIPGQAGIIDLKSLMQVWTAVGSGTLELIDFASGPRPWHTKYICFKVRRLRTETGLSIRVLKESSIIFLHVLLAYDCFVYRFHSE</sequence>
<protein>
    <submittedName>
        <fullName evidence="1">Uncharacterized protein</fullName>
    </submittedName>
</protein>
<comment type="caution">
    <text evidence="1">The sequence shown here is derived from an EMBL/GenBank/DDBJ whole genome shotgun (WGS) entry which is preliminary data.</text>
</comment>
<proteinExistence type="predicted"/>
<dbReference type="HOGENOM" id="CLU_1030673_0_0_1"/>
<dbReference type="EMBL" id="AQGS01000570">
    <property type="protein sequence ID" value="EPS38393.1"/>
    <property type="molecule type" value="Genomic_DNA"/>
</dbReference>
<evidence type="ECO:0000313" key="2">
    <source>
        <dbReference type="Proteomes" id="UP000015100"/>
    </source>
</evidence>
<name>S8BGJ5_DACHA</name>
<evidence type="ECO:0000313" key="1">
    <source>
        <dbReference type="EMBL" id="EPS38393.1"/>
    </source>
</evidence>